<protein>
    <submittedName>
        <fullName evidence="1">DUF309 domain-containing protein</fullName>
    </submittedName>
</protein>
<dbReference type="EMBL" id="DSPX01000017">
    <property type="protein sequence ID" value="HGF99466.1"/>
    <property type="molecule type" value="Genomic_DNA"/>
</dbReference>
<name>A0A7C3ZUV3_9CYAN</name>
<comment type="caution">
    <text evidence="1">The sequence shown here is derived from an EMBL/GenBank/DDBJ whole genome shotgun (WGS) entry which is preliminary data.</text>
</comment>
<accession>A0A7C3ZUV3</accession>
<dbReference type="Pfam" id="PF03745">
    <property type="entry name" value="DUF309"/>
    <property type="match status" value="1"/>
</dbReference>
<dbReference type="InterPro" id="IPR005500">
    <property type="entry name" value="DUF309"/>
</dbReference>
<dbReference type="PANTHER" id="PTHR34796">
    <property type="entry name" value="EXPRESSED PROTEIN"/>
    <property type="match status" value="1"/>
</dbReference>
<organism evidence="1">
    <name type="scientific">Planktothricoides sp. SpSt-374</name>
    <dbReference type="NCBI Taxonomy" id="2282167"/>
    <lineage>
        <taxon>Bacteria</taxon>
        <taxon>Bacillati</taxon>
        <taxon>Cyanobacteriota</taxon>
        <taxon>Cyanophyceae</taxon>
        <taxon>Oscillatoriophycideae</taxon>
        <taxon>Oscillatoriales</taxon>
        <taxon>Oscillatoriaceae</taxon>
        <taxon>Planktothricoides</taxon>
    </lineage>
</organism>
<dbReference type="SUPFAM" id="SSF140663">
    <property type="entry name" value="TTHA0068-like"/>
    <property type="match status" value="1"/>
</dbReference>
<gene>
    <name evidence="1" type="ORF">ENR15_02030</name>
</gene>
<dbReference type="AlphaFoldDB" id="A0A7C3ZUV3"/>
<sequence>MSSEIPPEFWQGVNQFNQRNFYACHDTLELLWMEASQAEKNFYQGVLQISVALYHLTNHNWRGAAILLGEGISRLRHYQPTYFSINVEQLIDDSAAILSQLQAAGPEKVADVAAELFAPVGQPSKLPLIVQV</sequence>
<reference evidence="1" key="1">
    <citation type="journal article" date="2020" name="mSystems">
        <title>Genome- and Community-Level Interaction Insights into Carbon Utilization and Element Cycling Functions of Hydrothermarchaeota in Hydrothermal Sediment.</title>
        <authorList>
            <person name="Zhou Z."/>
            <person name="Liu Y."/>
            <person name="Xu W."/>
            <person name="Pan J."/>
            <person name="Luo Z.H."/>
            <person name="Li M."/>
        </authorList>
    </citation>
    <scope>NUCLEOTIDE SEQUENCE [LARGE SCALE GENOMIC DNA]</scope>
    <source>
        <strain evidence="1">SpSt-374</strain>
    </source>
</reference>
<evidence type="ECO:0000313" key="1">
    <source>
        <dbReference type="EMBL" id="HGF99466.1"/>
    </source>
</evidence>
<dbReference type="InterPro" id="IPR023203">
    <property type="entry name" value="TTHA0068_sf"/>
</dbReference>
<dbReference type="PANTHER" id="PTHR34796:SF1">
    <property type="entry name" value="EXPRESSED PROTEIN"/>
    <property type="match status" value="1"/>
</dbReference>
<proteinExistence type="predicted"/>
<dbReference type="Gene3D" id="1.10.3450.10">
    <property type="entry name" value="TTHA0068-like"/>
    <property type="match status" value="1"/>
</dbReference>